<accession>A0ABS1HCN8</accession>
<gene>
    <name evidence="1" type="ORF">JFL43_20675</name>
</gene>
<comment type="caution">
    <text evidence="1">The sequence shown here is derived from an EMBL/GenBank/DDBJ whole genome shotgun (WGS) entry which is preliminary data.</text>
</comment>
<name>A0ABS1HCN8_9BACL</name>
<dbReference type="PANTHER" id="PTHR33639:SF2">
    <property type="entry name" value="DUF393 DOMAIN-CONTAINING PROTEIN"/>
    <property type="match status" value="1"/>
</dbReference>
<dbReference type="EMBL" id="JAEOAH010000054">
    <property type="protein sequence ID" value="MBK3497198.1"/>
    <property type="molecule type" value="Genomic_DNA"/>
</dbReference>
<proteinExistence type="predicted"/>
<organism evidence="1 2">
    <name type="scientific">Viridibacillus soli</name>
    <dbReference type="NCBI Taxonomy" id="2798301"/>
    <lineage>
        <taxon>Bacteria</taxon>
        <taxon>Bacillati</taxon>
        <taxon>Bacillota</taxon>
        <taxon>Bacilli</taxon>
        <taxon>Bacillales</taxon>
        <taxon>Caryophanaceae</taxon>
        <taxon>Viridibacillus</taxon>
    </lineage>
</organism>
<sequence length="122" mass="14460">MSILIYDGQCNMCSRFIRFIVKINKNPTIKITNFDSQWSKDNIDKSIDSMIFFENNKKYIYSDAVINILISANRLFLPLVIVKIIPKFIRNSVYKFIAKHRRKIMKNKHCPLPSKEENNIFL</sequence>
<dbReference type="InterPro" id="IPR052927">
    <property type="entry name" value="DCC_oxidoreductase"/>
</dbReference>
<dbReference type="RefSeq" id="WP_200750502.1">
    <property type="nucleotide sequence ID" value="NZ_JAEOAH010000054.1"/>
</dbReference>
<protein>
    <submittedName>
        <fullName evidence="1">DUF393 domain-containing protein</fullName>
    </submittedName>
</protein>
<keyword evidence="2" id="KW-1185">Reference proteome</keyword>
<evidence type="ECO:0000313" key="1">
    <source>
        <dbReference type="EMBL" id="MBK3497198.1"/>
    </source>
</evidence>
<dbReference type="Pfam" id="PF04134">
    <property type="entry name" value="DCC1-like"/>
    <property type="match status" value="1"/>
</dbReference>
<dbReference type="PANTHER" id="PTHR33639">
    <property type="entry name" value="THIOL-DISULFIDE OXIDOREDUCTASE DCC"/>
    <property type="match status" value="1"/>
</dbReference>
<reference evidence="1 2" key="1">
    <citation type="submission" date="2020-12" db="EMBL/GenBank/DDBJ databases">
        <title>YIM B01967 draft genome.</title>
        <authorList>
            <person name="Yan X."/>
        </authorList>
    </citation>
    <scope>NUCLEOTIDE SEQUENCE [LARGE SCALE GENOMIC DNA]</scope>
    <source>
        <strain evidence="1 2">YIM B01967</strain>
    </source>
</reference>
<dbReference type="InterPro" id="IPR007263">
    <property type="entry name" value="DCC1-like"/>
</dbReference>
<evidence type="ECO:0000313" key="2">
    <source>
        <dbReference type="Proteomes" id="UP000618943"/>
    </source>
</evidence>
<dbReference type="Proteomes" id="UP000618943">
    <property type="component" value="Unassembled WGS sequence"/>
</dbReference>